<dbReference type="PROSITE" id="PS50943">
    <property type="entry name" value="HTH_CROC1"/>
    <property type="match status" value="1"/>
</dbReference>
<evidence type="ECO:0000259" key="2">
    <source>
        <dbReference type="PROSITE" id="PS50943"/>
    </source>
</evidence>
<dbReference type="SUPFAM" id="SSF47413">
    <property type="entry name" value="lambda repressor-like DNA-binding domains"/>
    <property type="match status" value="1"/>
</dbReference>
<dbReference type="CDD" id="cd00093">
    <property type="entry name" value="HTH_XRE"/>
    <property type="match status" value="1"/>
</dbReference>
<organism evidence="3 4">
    <name type="scientific">Xylanibacter rodentium</name>
    <dbReference type="NCBI Taxonomy" id="2736289"/>
    <lineage>
        <taxon>Bacteria</taxon>
        <taxon>Pseudomonadati</taxon>
        <taxon>Bacteroidota</taxon>
        <taxon>Bacteroidia</taxon>
        <taxon>Bacteroidales</taxon>
        <taxon>Prevotellaceae</taxon>
        <taxon>Xylanibacter</taxon>
    </lineage>
</organism>
<gene>
    <name evidence="3" type="ORF">HPS55_12710</name>
</gene>
<dbReference type="GeneID" id="82158630"/>
<dbReference type="Gene3D" id="1.10.260.40">
    <property type="entry name" value="lambda repressor-like DNA-binding domains"/>
    <property type="match status" value="1"/>
</dbReference>
<feature type="region of interest" description="Disordered" evidence="1">
    <location>
        <begin position="71"/>
        <end position="117"/>
    </location>
</feature>
<dbReference type="Pfam" id="PF01381">
    <property type="entry name" value="HTH_3"/>
    <property type="match status" value="1"/>
</dbReference>
<evidence type="ECO:0000313" key="4">
    <source>
        <dbReference type="Proteomes" id="UP001193734"/>
    </source>
</evidence>
<proteinExistence type="predicted"/>
<dbReference type="EMBL" id="JABKKE010000029">
    <property type="protein sequence ID" value="NPE15165.1"/>
    <property type="molecule type" value="Genomic_DNA"/>
</dbReference>
<dbReference type="InterPro" id="IPR001387">
    <property type="entry name" value="Cro/C1-type_HTH"/>
</dbReference>
<name>A0ABX2AXW3_9BACT</name>
<protein>
    <submittedName>
        <fullName evidence="3">Helix-turn-helix transcriptional regulator</fullName>
    </submittedName>
</protein>
<dbReference type="Proteomes" id="UP001193734">
    <property type="component" value="Unassembled WGS sequence"/>
</dbReference>
<dbReference type="InterPro" id="IPR010982">
    <property type="entry name" value="Lambda_DNA-bd_dom_sf"/>
</dbReference>
<comment type="caution">
    <text evidence="3">The sequence shown here is derived from an EMBL/GenBank/DDBJ whole genome shotgun (WGS) entry which is preliminary data.</text>
</comment>
<keyword evidence="4" id="KW-1185">Reference proteome</keyword>
<accession>A0ABX2AXW3</accession>
<evidence type="ECO:0000256" key="1">
    <source>
        <dbReference type="SAM" id="MobiDB-lite"/>
    </source>
</evidence>
<sequence>MKDRVKQIMESMHMTQQVFAQFIEMSPASLSSIFNGRTRPTLNIVEAIKKKIPDINTDWLMFGSGSMYVQQGSGVSKDSPDLFGNDDGPVSDSDFSSSPIIQSEHHPSTDSHSDTSFDNIVRNVRPEIIREEIKYIDKPQRKITEIRIYFDDLTYETFVPSKSK</sequence>
<dbReference type="RefSeq" id="WP_172178426.1">
    <property type="nucleotide sequence ID" value="NZ_CASGIA010000032.1"/>
</dbReference>
<feature type="domain" description="HTH cro/C1-type" evidence="2">
    <location>
        <begin position="5"/>
        <end position="60"/>
    </location>
</feature>
<dbReference type="SMART" id="SM00530">
    <property type="entry name" value="HTH_XRE"/>
    <property type="match status" value="1"/>
</dbReference>
<reference evidence="3 4" key="1">
    <citation type="submission" date="2020-05" db="EMBL/GenBank/DDBJ databases">
        <title>Distinct polysaccharide utilization as determinants for interspecies competition between intestinal Prevotella spp.</title>
        <authorList>
            <person name="Galvez E.J.C."/>
            <person name="Iljazovic A."/>
            <person name="Strowig T."/>
        </authorList>
    </citation>
    <scope>NUCLEOTIDE SEQUENCE [LARGE SCALE GENOMIC DNA]</scope>
    <source>
        <strain evidence="3 4">PROD</strain>
    </source>
</reference>
<evidence type="ECO:0000313" key="3">
    <source>
        <dbReference type="EMBL" id="NPE15165.1"/>
    </source>
</evidence>
<feature type="compositionally biased region" description="Basic and acidic residues" evidence="1">
    <location>
        <begin position="103"/>
        <end position="115"/>
    </location>
</feature>